<feature type="region of interest" description="Disordered" evidence="1">
    <location>
        <begin position="179"/>
        <end position="205"/>
    </location>
</feature>
<protein>
    <submittedName>
        <fullName evidence="2">Uncharacterized protein</fullName>
    </submittedName>
</protein>
<dbReference type="EMBL" id="CP053540">
    <property type="protein sequence ID" value="WOB45505.1"/>
    <property type="molecule type" value="Genomic_DNA"/>
</dbReference>
<sequence length="234" mass="25502">MDDRPSSPCTRTFRRSPSSGSTDTFGRSPSFPNTDIFGRSPPRYLLGRCTLTQVCRYSTSAADPKAAGSVRLDLDLEKPSLRNLGGESPTQPEADRTRALRANGEAQRRAIALGLTQSLCSVRCSELLALSDRPSSPCTRTFRRSPSFPNTDIFGRSPPGYLLGRCTLTEVYRYSTSAADPEAAGSVRLDPDLEEPSLRNLGGESLTQPEADRTRALRANGTGQRRLENLNSCQ</sequence>
<evidence type="ECO:0000313" key="2">
    <source>
        <dbReference type="EMBL" id="WOB45505.1"/>
    </source>
</evidence>
<evidence type="ECO:0000256" key="1">
    <source>
        <dbReference type="SAM" id="MobiDB-lite"/>
    </source>
</evidence>
<dbReference type="RefSeq" id="WP_316789539.1">
    <property type="nucleotide sequence ID" value="NZ_CP053540.1"/>
</dbReference>
<dbReference type="AlphaFoldDB" id="A0AA97BAZ2"/>
<proteinExistence type="predicted"/>
<accession>A0AA97BAZ2</accession>
<name>A0AA97BAZ2_9CYAN</name>
<feature type="region of interest" description="Disordered" evidence="1">
    <location>
        <begin position="1"/>
        <end position="37"/>
    </location>
</feature>
<organism evidence="2">
    <name type="scientific">Thermoleptolyngbya oregonensis NK1-22</name>
    <dbReference type="NCBI Taxonomy" id="2547457"/>
    <lineage>
        <taxon>Bacteria</taxon>
        <taxon>Bacillati</taxon>
        <taxon>Cyanobacteriota</taxon>
        <taxon>Cyanophyceae</taxon>
        <taxon>Oculatellales</taxon>
        <taxon>Oculatellaceae</taxon>
        <taxon>Thermoleptolyngbya</taxon>
    </lineage>
</organism>
<feature type="compositionally biased region" description="Polar residues" evidence="1">
    <location>
        <begin position="7"/>
        <end position="33"/>
    </location>
</feature>
<dbReference type="KEGG" id="tog:HNI00_21990"/>
<gene>
    <name evidence="2" type="ORF">HNI00_21990</name>
</gene>
<reference evidence="2" key="1">
    <citation type="submission" date="2020-05" db="EMBL/GenBank/DDBJ databases">
        <authorList>
            <person name="Zhu T."/>
            <person name="Keshari N."/>
            <person name="Lu X."/>
        </authorList>
    </citation>
    <scope>NUCLEOTIDE SEQUENCE</scope>
    <source>
        <strain evidence="2">NK1-22</strain>
    </source>
</reference>